<comment type="caution">
    <text evidence="1">The sequence shown here is derived from an EMBL/GenBank/DDBJ whole genome shotgun (WGS) entry which is preliminary data.</text>
</comment>
<gene>
    <name evidence="1" type="ORF">EYF80_014631</name>
</gene>
<organism evidence="1 2">
    <name type="scientific">Liparis tanakae</name>
    <name type="common">Tanaka's snailfish</name>
    <dbReference type="NCBI Taxonomy" id="230148"/>
    <lineage>
        <taxon>Eukaryota</taxon>
        <taxon>Metazoa</taxon>
        <taxon>Chordata</taxon>
        <taxon>Craniata</taxon>
        <taxon>Vertebrata</taxon>
        <taxon>Euteleostomi</taxon>
        <taxon>Actinopterygii</taxon>
        <taxon>Neopterygii</taxon>
        <taxon>Teleostei</taxon>
        <taxon>Neoteleostei</taxon>
        <taxon>Acanthomorphata</taxon>
        <taxon>Eupercaria</taxon>
        <taxon>Perciformes</taxon>
        <taxon>Cottioidei</taxon>
        <taxon>Cottales</taxon>
        <taxon>Liparidae</taxon>
        <taxon>Liparis</taxon>
    </lineage>
</organism>
<protein>
    <submittedName>
        <fullName evidence="1">Uncharacterized protein</fullName>
    </submittedName>
</protein>
<proteinExistence type="predicted"/>
<reference evidence="1 2" key="1">
    <citation type="submission" date="2019-03" db="EMBL/GenBank/DDBJ databases">
        <title>First draft genome of Liparis tanakae, snailfish: a comprehensive survey of snailfish specific genes.</title>
        <authorList>
            <person name="Kim W."/>
            <person name="Song I."/>
            <person name="Jeong J.-H."/>
            <person name="Kim D."/>
            <person name="Kim S."/>
            <person name="Ryu S."/>
            <person name="Song J.Y."/>
            <person name="Lee S.K."/>
        </authorList>
    </citation>
    <scope>NUCLEOTIDE SEQUENCE [LARGE SCALE GENOMIC DNA]</scope>
    <source>
        <tissue evidence="1">Muscle</tissue>
    </source>
</reference>
<dbReference type="AlphaFoldDB" id="A0A4Z2IBY5"/>
<evidence type="ECO:0000313" key="1">
    <source>
        <dbReference type="EMBL" id="TNN75221.1"/>
    </source>
</evidence>
<evidence type="ECO:0000313" key="2">
    <source>
        <dbReference type="Proteomes" id="UP000314294"/>
    </source>
</evidence>
<accession>A0A4Z2IBY5</accession>
<sequence>MWYTPRYADCFYKKSDTLFVSFLPSPCPGAECAALLPVKRSSQCERLPSWREPAANELNTWTGSAAALQQMGMEWKRKASSQQDSSKSAETCAGSRYYVSENSEREHIQQSM</sequence>
<dbReference type="Proteomes" id="UP000314294">
    <property type="component" value="Unassembled WGS sequence"/>
</dbReference>
<name>A0A4Z2IBY5_9TELE</name>
<keyword evidence="2" id="KW-1185">Reference proteome</keyword>
<dbReference type="EMBL" id="SRLO01000106">
    <property type="protein sequence ID" value="TNN75221.1"/>
    <property type="molecule type" value="Genomic_DNA"/>
</dbReference>